<name>A0ABD3NTN5_9STRA</name>
<evidence type="ECO:0000313" key="2">
    <source>
        <dbReference type="Proteomes" id="UP001530400"/>
    </source>
</evidence>
<organism evidence="1 2">
    <name type="scientific">Cyclotella atomus</name>
    <dbReference type="NCBI Taxonomy" id="382360"/>
    <lineage>
        <taxon>Eukaryota</taxon>
        <taxon>Sar</taxon>
        <taxon>Stramenopiles</taxon>
        <taxon>Ochrophyta</taxon>
        <taxon>Bacillariophyta</taxon>
        <taxon>Coscinodiscophyceae</taxon>
        <taxon>Thalassiosirophycidae</taxon>
        <taxon>Stephanodiscales</taxon>
        <taxon>Stephanodiscaceae</taxon>
        <taxon>Cyclotella</taxon>
    </lineage>
</organism>
<evidence type="ECO:0000313" key="1">
    <source>
        <dbReference type="EMBL" id="KAL3778846.1"/>
    </source>
</evidence>
<dbReference type="EMBL" id="JALLPJ020000967">
    <property type="protein sequence ID" value="KAL3778846.1"/>
    <property type="molecule type" value="Genomic_DNA"/>
</dbReference>
<comment type="caution">
    <text evidence="1">The sequence shown here is derived from an EMBL/GenBank/DDBJ whole genome shotgun (WGS) entry which is preliminary data.</text>
</comment>
<keyword evidence="2" id="KW-1185">Reference proteome</keyword>
<dbReference type="AlphaFoldDB" id="A0ABD3NTN5"/>
<reference evidence="1 2" key="1">
    <citation type="submission" date="2024-10" db="EMBL/GenBank/DDBJ databases">
        <title>Updated reference genomes for cyclostephanoid diatoms.</title>
        <authorList>
            <person name="Roberts W.R."/>
            <person name="Alverson A.J."/>
        </authorList>
    </citation>
    <scope>NUCLEOTIDE SEQUENCE [LARGE SCALE GENOMIC DNA]</scope>
    <source>
        <strain evidence="1 2">AJA010-31</strain>
    </source>
</reference>
<protein>
    <submittedName>
        <fullName evidence="1">Uncharacterized protein</fullName>
    </submittedName>
</protein>
<proteinExistence type="predicted"/>
<sequence length="122" mass="13922">MTLGKDYFYDSERVSFSTARKRCSDKDFCNYESVKALPESDLWCGGYHWTNKDCFLLVKINSEGYIALVHDIDSSQSNTIPYHVKEENTLNYFRVFWDSEYPGSSVGNDCAANNCKVLDDGA</sequence>
<gene>
    <name evidence="1" type="ORF">ACHAWO_009702</name>
</gene>
<dbReference type="Proteomes" id="UP001530400">
    <property type="component" value="Unassembled WGS sequence"/>
</dbReference>
<accession>A0ABD3NTN5</accession>